<dbReference type="Proteomes" id="UP001458880">
    <property type="component" value="Unassembled WGS sequence"/>
</dbReference>
<evidence type="ECO:0000313" key="2">
    <source>
        <dbReference type="EMBL" id="KAK9744093.1"/>
    </source>
</evidence>
<protein>
    <submittedName>
        <fullName evidence="2">Uncharacterized protein</fullName>
    </submittedName>
</protein>
<proteinExistence type="predicted"/>
<dbReference type="EMBL" id="JASPKY010000062">
    <property type="protein sequence ID" value="KAK9744093.1"/>
    <property type="molecule type" value="Genomic_DNA"/>
</dbReference>
<feature type="compositionally biased region" description="Polar residues" evidence="1">
    <location>
        <begin position="59"/>
        <end position="68"/>
    </location>
</feature>
<reference evidence="2 3" key="1">
    <citation type="journal article" date="2024" name="BMC Genomics">
        <title>De novo assembly and annotation of Popillia japonica's genome with initial clues to its potential as an invasive pest.</title>
        <authorList>
            <person name="Cucini C."/>
            <person name="Boschi S."/>
            <person name="Funari R."/>
            <person name="Cardaioli E."/>
            <person name="Iannotti N."/>
            <person name="Marturano G."/>
            <person name="Paoli F."/>
            <person name="Bruttini M."/>
            <person name="Carapelli A."/>
            <person name="Frati F."/>
            <person name="Nardi F."/>
        </authorList>
    </citation>
    <scope>NUCLEOTIDE SEQUENCE [LARGE SCALE GENOMIC DNA]</scope>
    <source>
        <strain evidence="2">DMR45628</strain>
    </source>
</reference>
<name>A0AAW1MC42_POPJA</name>
<gene>
    <name evidence="2" type="ORF">QE152_g8065</name>
</gene>
<keyword evidence="3" id="KW-1185">Reference proteome</keyword>
<comment type="caution">
    <text evidence="2">The sequence shown here is derived from an EMBL/GenBank/DDBJ whole genome shotgun (WGS) entry which is preliminary data.</text>
</comment>
<feature type="region of interest" description="Disordered" evidence="1">
    <location>
        <begin position="44"/>
        <end position="81"/>
    </location>
</feature>
<accession>A0AAW1MC42</accession>
<sequence>MTSSGPATSTYSSLPLDPSLAVTKIHSSCPSRSLQARATTPSLYAGPLTTIPEKPSPIHPTTLTQSPSTKKKLKVTTPSTTGPLERKRIMRYENYTRYPFQSFHQNKELTTTMPAPPPGILRSANSDPLDLSTTRFYDLIVMETNRYAMDIFQSPGISFFFRISR</sequence>
<evidence type="ECO:0000256" key="1">
    <source>
        <dbReference type="SAM" id="MobiDB-lite"/>
    </source>
</evidence>
<evidence type="ECO:0000313" key="3">
    <source>
        <dbReference type="Proteomes" id="UP001458880"/>
    </source>
</evidence>
<organism evidence="2 3">
    <name type="scientific">Popillia japonica</name>
    <name type="common">Japanese beetle</name>
    <dbReference type="NCBI Taxonomy" id="7064"/>
    <lineage>
        <taxon>Eukaryota</taxon>
        <taxon>Metazoa</taxon>
        <taxon>Ecdysozoa</taxon>
        <taxon>Arthropoda</taxon>
        <taxon>Hexapoda</taxon>
        <taxon>Insecta</taxon>
        <taxon>Pterygota</taxon>
        <taxon>Neoptera</taxon>
        <taxon>Endopterygota</taxon>
        <taxon>Coleoptera</taxon>
        <taxon>Polyphaga</taxon>
        <taxon>Scarabaeiformia</taxon>
        <taxon>Scarabaeidae</taxon>
        <taxon>Rutelinae</taxon>
        <taxon>Popillia</taxon>
    </lineage>
</organism>
<dbReference type="AlphaFoldDB" id="A0AAW1MC42"/>